<reference evidence="1" key="2">
    <citation type="submission" date="2020-11" db="EMBL/GenBank/DDBJ databases">
        <authorList>
            <person name="McCartney M.A."/>
            <person name="Auch B."/>
            <person name="Kono T."/>
            <person name="Mallez S."/>
            <person name="Becker A."/>
            <person name="Gohl D.M."/>
            <person name="Silverstein K.A.T."/>
            <person name="Koren S."/>
            <person name="Bechman K.B."/>
            <person name="Herman A."/>
            <person name="Abrahante J.E."/>
            <person name="Garbe J."/>
        </authorList>
    </citation>
    <scope>NUCLEOTIDE SEQUENCE</scope>
    <source>
        <strain evidence="1">Duluth1</strain>
        <tissue evidence="1">Whole animal</tissue>
    </source>
</reference>
<dbReference type="EMBL" id="JAIWYP010000005">
    <property type="protein sequence ID" value="KAH3823285.1"/>
    <property type="molecule type" value="Genomic_DNA"/>
</dbReference>
<accession>A0A9D4GUH0</accession>
<keyword evidence="2" id="KW-1185">Reference proteome</keyword>
<name>A0A9D4GUH0_DREPO</name>
<protein>
    <submittedName>
        <fullName evidence="1">Uncharacterized protein</fullName>
    </submittedName>
</protein>
<evidence type="ECO:0000313" key="2">
    <source>
        <dbReference type="Proteomes" id="UP000828390"/>
    </source>
</evidence>
<dbReference type="Proteomes" id="UP000828390">
    <property type="component" value="Unassembled WGS sequence"/>
</dbReference>
<organism evidence="1 2">
    <name type="scientific">Dreissena polymorpha</name>
    <name type="common">Zebra mussel</name>
    <name type="synonym">Mytilus polymorpha</name>
    <dbReference type="NCBI Taxonomy" id="45954"/>
    <lineage>
        <taxon>Eukaryota</taxon>
        <taxon>Metazoa</taxon>
        <taxon>Spiralia</taxon>
        <taxon>Lophotrochozoa</taxon>
        <taxon>Mollusca</taxon>
        <taxon>Bivalvia</taxon>
        <taxon>Autobranchia</taxon>
        <taxon>Heteroconchia</taxon>
        <taxon>Euheterodonta</taxon>
        <taxon>Imparidentia</taxon>
        <taxon>Neoheterodontei</taxon>
        <taxon>Myida</taxon>
        <taxon>Dreissenoidea</taxon>
        <taxon>Dreissenidae</taxon>
        <taxon>Dreissena</taxon>
    </lineage>
</organism>
<comment type="caution">
    <text evidence="1">The sequence shown here is derived from an EMBL/GenBank/DDBJ whole genome shotgun (WGS) entry which is preliminary data.</text>
</comment>
<gene>
    <name evidence="1" type="ORF">DPMN_125084</name>
</gene>
<dbReference type="AlphaFoldDB" id="A0A9D4GUH0"/>
<evidence type="ECO:0000313" key="1">
    <source>
        <dbReference type="EMBL" id="KAH3823285.1"/>
    </source>
</evidence>
<proteinExistence type="predicted"/>
<sequence>MQIISSSRAREHVTIKRLSAVKQDDQKLTVAHLRLQETEMVSAIMHPDDSEKSQSLQDQRRLMSGPVNVAHPSRVRTDTQAHLNPCLSQMHTVGFQDI</sequence>
<feature type="non-terminal residue" evidence="1">
    <location>
        <position position="98"/>
    </location>
</feature>
<reference evidence="1" key="1">
    <citation type="journal article" date="2019" name="bioRxiv">
        <title>The Genome of the Zebra Mussel, Dreissena polymorpha: A Resource for Invasive Species Research.</title>
        <authorList>
            <person name="McCartney M.A."/>
            <person name="Auch B."/>
            <person name="Kono T."/>
            <person name="Mallez S."/>
            <person name="Zhang Y."/>
            <person name="Obille A."/>
            <person name="Becker A."/>
            <person name="Abrahante J.E."/>
            <person name="Garbe J."/>
            <person name="Badalamenti J.P."/>
            <person name="Herman A."/>
            <person name="Mangelson H."/>
            <person name="Liachko I."/>
            <person name="Sullivan S."/>
            <person name="Sone E.D."/>
            <person name="Koren S."/>
            <person name="Silverstein K.A.T."/>
            <person name="Beckman K.B."/>
            <person name="Gohl D.M."/>
        </authorList>
    </citation>
    <scope>NUCLEOTIDE SEQUENCE</scope>
    <source>
        <strain evidence="1">Duluth1</strain>
        <tissue evidence="1">Whole animal</tissue>
    </source>
</reference>